<gene>
    <name evidence="1" type="ORF">GCM10010094_92730</name>
</gene>
<dbReference type="InterPro" id="IPR023393">
    <property type="entry name" value="START-like_dom_sf"/>
</dbReference>
<dbReference type="EMBL" id="BMPQ01000059">
    <property type="protein sequence ID" value="GGL17279.1"/>
    <property type="molecule type" value="Genomic_DNA"/>
</dbReference>
<dbReference type="Proteomes" id="UP000637788">
    <property type="component" value="Unassembled WGS sequence"/>
</dbReference>
<keyword evidence="2" id="KW-1185">Reference proteome</keyword>
<dbReference type="AlphaFoldDB" id="A0A917RQ32"/>
<dbReference type="RefSeq" id="WP_373302385.1">
    <property type="nucleotide sequence ID" value="NZ_BMPQ01000059.1"/>
</dbReference>
<accession>A0A917RQ32</accession>
<name>A0A917RQ32_9ACTN</name>
<evidence type="ECO:0000313" key="1">
    <source>
        <dbReference type="EMBL" id="GGL17279.1"/>
    </source>
</evidence>
<sequence>MPGEPESSRVEWAGVFTPAGVGDEEAVALFHGIDAEGLDALLRTVTDA</sequence>
<protein>
    <submittedName>
        <fullName evidence="1">Uncharacterized protein</fullName>
    </submittedName>
</protein>
<dbReference type="Gene3D" id="3.30.530.20">
    <property type="match status" value="1"/>
</dbReference>
<proteinExistence type="predicted"/>
<reference evidence="1" key="1">
    <citation type="journal article" date="2014" name="Int. J. Syst. Evol. Microbiol.">
        <title>Complete genome sequence of Corynebacterium casei LMG S-19264T (=DSM 44701T), isolated from a smear-ripened cheese.</title>
        <authorList>
            <consortium name="US DOE Joint Genome Institute (JGI-PGF)"/>
            <person name="Walter F."/>
            <person name="Albersmeier A."/>
            <person name="Kalinowski J."/>
            <person name="Ruckert C."/>
        </authorList>
    </citation>
    <scope>NUCLEOTIDE SEQUENCE</scope>
    <source>
        <strain evidence="1">JCM 3035</strain>
    </source>
</reference>
<comment type="caution">
    <text evidence="1">The sequence shown here is derived from an EMBL/GenBank/DDBJ whole genome shotgun (WGS) entry which is preliminary data.</text>
</comment>
<evidence type="ECO:0000313" key="2">
    <source>
        <dbReference type="Proteomes" id="UP000637788"/>
    </source>
</evidence>
<reference evidence="1" key="2">
    <citation type="submission" date="2020-09" db="EMBL/GenBank/DDBJ databases">
        <authorList>
            <person name="Sun Q."/>
            <person name="Ohkuma M."/>
        </authorList>
    </citation>
    <scope>NUCLEOTIDE SEQUENCE</scope>
    <source>
        <strain evidence="1">JCM 3035</strain>
    </source>
</reference>
<organism evidence="1 2">
    <name type="scientific">Streptomyces flaveus</name>
    <dbReference type="NCBI Taxonomy" id="66370"/>
    <lineage>
        <taxon>Bacteria</taxon>
        <taxon>Bacillati</taxon>
        <taxon>Actinomycetota</taxon>
        <taxon>Actinomycetes</taxon>
        <taxon>Kitasatosporales</taxon>
        <taxon>Streptomycetaceae</taxon>
        <taxon>Streptomyces</taxon>
        <taxon>Streptomyces aurantiacus group</taxon>
    </lineage>
</organism>